<dbReference type="GO" id="GO:0016887">
    <property type="term" value="F:ATP hydrolysis activity"/>
    <property type="evidence" value="ECO:0007669"/>
    <property type="project" value="InterPro"/>
</dbReference>
<dbReference type="EMBL" id="NRJF01000004">
    <property type="protein sequence ID" value="RIY38861.1"/>
    <property type="molecule type" value="Genomic_DNA"/>
</dbReference>
<sequence>MTKYALEIENLTKVYDNGFQALKNINLKIEEGDFFALLGHNGAGKSTTINIVSSIIGKTSGTVKVFGADLDKDLVSCKNHLGVVAQEIIYDTNSNLLEGLIVQGGYYGIPYHEAKIRGLYWLDKMNLLDKAQSTTRELSGGMARRYMIAKALMHNPKLLILDEPTAGVDVALRREMWDFLQEINNLGITVILTTHYLEEAEYLCKNIAIIKQGEIKVNTSMKELITSEEDEQYTLDIQGYQGQELKLEGVKFDLRDNNTTLDLIIKKEISISKCFNYLDSLGITIQSLRNSQNRLERIFMRFEDNHKE</sequence>
<evidence type="ECO:0000313" key="6">
    <source>
        <dbReference type="Proteomes" id="UP000265964"/>
    </source>
</evidence>
<keyword evidence="6" id="KW-1185">Reference proteome</keyword>
<dbReference type="SMART" id="SM00382">
    <property type="entry name" value="AAA"/>
    <property type="match status" value="1"/>
</dbReference>
<dbReference type="InterPro" id="IPR003439">
    <property type="entry name" value="ABC_transporter-like_ATP-bd"/>
</dbReference>
<feature type="domain" description="ABC transporter" evidence="4">
    <location>
        <begin position="6"/>
        <end position="237"/>
    </location>
</feature>
<dbReference type="PANTHER" id="PTHR42711:SF15">
    <property type="entry name" value="ABC-TYPE MULTIDRUG TRANSPORT SYSTEM, ATPASE COMPONENT"/>
    <property type="match status" value="1"/>
</dbReference>
<name>A0A3A1YMT3_9GAMM</name>
<dbReference type="Gene3D" id="3.40.50.300">
    <property type="entry name" value="P-loop containing nucleotide triphosphate hydrolases"/>
    <property type="match status" value="1"/>
</dbReference>
<dbReference type="RefSeq" id="WP_119533976.1">
    <property type="nucleotide sequence ID" value="NZ_NRJF01000004.1"/>
</dbReference>
<keyword evidence="1" id="KW-0813">Transport</keyword>
<dbReference type="GO" id="GO:0005524">
    <property type="term" value="F:ATP binding"/>
    <property type="evidence" value="ECO:0007669"/>
    <property type="project" value="UniProtKB-KW"/>
</dbReference>
<dbReference type="AlphaFoldDB" id="A0A3A1YMT3"/>
<evidence type="ECO:0000259" key="4">
    <source>
        <dbReference type="PROSITE" id="PS50893"/>
    </source>
</evidence>
<gene>
    <name evidence="5" type="ORF">CKF59_00225</name>
</gene>
<dbReference type="OrthoDB" id="9775490at2"/>
<dbReference type="InterPro" id="IPR050763">
    <property type="entry name" value="ABC_transporter_ATP-binding"/>
</dbReference>
<dbReference type="SUPFAM" id="SSF52540">
    <property type="entry name" value="P-loop containing nucleoside triphosphate hydrolases"/>
    <property type="match status" value="1"/>
</dbReference>
<comment type="caution">
    <text evidence="5">The sequence shown here is derived from an EMBL/GenBank/DDBJ whole genome shotgun (WGS) entry which is preliminary data.</text>
</comment>
<evidence type="ECO:0000256" key="3">
    <source>
        <dbReference type="ARBA" id="ARBA00022840"/>
    </source>
</evidence>
<keyword evidence="2" id="KW-0547">Nucleotide-binding</keyword>
<evidence type="ECO:0000256" key="1">
    <source>
        <dbReference type="ARBA" id="ARBA00022448"/>
    </source>
</evidence>
<dbReference type="Pfam" id="PF00005">
    <property type="entry name" value="ABC_tran"/>
    <property type="match status" value="1"/>
</dbReference>
<dbReference type="Proteomes" id="UP000265964">
    <property type="component" value="Unassembled WGS sequence"/>
</dbReference>
<dbReference type="InterPro" id="IPR017871">
    <property type="entry name" value="ABC_transporter-like_CS"/>
</dbReference>
<reference evidence="5 6" key="1">
    <citation type="submission" date="2017-08" db="EMBL/GenBank/DDBJ databases">
        <title>Reclassification of Bisgaard taxon 37 and 44.</title>
        <authorList>
            <person name="Christensen H."/>
        </authorList>
    </citation>
    <scope>NUCLEOTIDE SEQUENCE [LARGE SCALE GENOMIC DNA]</scope>
    <source>
        <strain evidence="5 6">EEAB3T1</strain>
    </source>
</reference>
<keyword evidence="3" id="KW-0067">ATP-binding</keyword>
<dbReference type="PROSITE" id="PS50893">
    <property type="entry name" value="ABC_TRANSPORTER_2"/>
    <property type="match status" value="1"/>
</dbReference>
<dbReference type="PROSITE" id="PS00211">
    <property type="entry name" value="ABC_TRANSPORTER_1"/>
    <property type="match status" value="1"/>
</dbReference>
<evidence type="ECO:0000256" key="2">
    <source>
        <dbReference type="ARBA" id="ARBA00022741"/>
    </source>
</evidence>
<dbReference type="PANTHER" id="PTHR42711">
    <property type="entry name" value="ABC TRANSPORTER ATP-BINDING PROTEIN"/>
    <property type="match status" value="1"/>
</dbReference>
<proteinExistence type="predicted"/>
<dbReference type="InterPro" id="IPR003593">
    <property type="entry name" value="AAA+_ATPase"/>
</dbReference>
<dbReference type="InterPro" id="IPR027417">
    <property type="entry name" value="P-loop_NTPase"/>
</dbReference>
<protein>
    <submittedName>
        <fullName evidence="5">ABC transporter</fullName>
    </submittedName>
</protein>
<accession>A0A3A1YMT3</accession>
<evidence type="ECO:0000313" key="5">
    <source>
        <dbReference type="EMBL" id="RIY38861.1"/>
    </source>
</evidence>
<organism evidence="5 6">
    <name type="scientific">Psittacicella gerlachiana</name>
    <dbReference type="NCBI Taxonomy" id="2028574"/>
    <lineage>
        <taxon>Bacteria</taxon>
        <taxon>Pseudomonadati</taxon>
        <taxon>Pseudomonadota</taxon>
        <taxon>Gammaproteobacteria</taxon>
        <taxon>Pasteurellales</taxon>
        <taxon>Psittacicellaceae</taxon>
        <taxon>Psittacicella</taxon>
    </lineage>
</organism>